<evidence type="ECO:0000313" key="8">
    <source>
        <dbReference type="Proteomes" id="UP000199701"/>
    </source>
</evidence>
<dbReference type="GO" id="GO:0006310">
    <property type="term" value="P:DNA recombination"/>
    <property type="evidence" value="ECO:0007669"/>
    <property type="project" value="UniProtKB-KW"/>
</dbReference>
<keyword evidence="3" id="KW-0460">Magnesium</keyword>
<dbReference type="InterPro" id="IPR012337">
    <property type="entry name" value="RNaseH-like_sf"/>
</dbReference>
<evidence type="ECO:0000256" key="1">
    <source>
        <dbReference type="ARBA" id="ARBA00009518"/>
    </source>
</evidence>
<name>A0A1I0QWB4_9FIRM</name>
<proteinExistence type="inferred from homology"/>
<dbReference type="Gene3D" id="3.30.420.10">
    <property type="entry name" value="Ribonuclease H-like superfamily/Ribonuclease H"/>
    <property type="match status" value="1"/>
</dbReference>
<dbReference type="Proteomes" id="UP000199701">
    <property type="component" value="Unassembled WGS sequence"/>
</dbReference>
<evidence type="ECO:0000256" key="5">
    <source>
        <dbReference type="ARBA" id="ARBA00023172"/>
    </source>
</evidence>
<evidence type="ECO:0000256" key="2">
    <source>
        <dbReference type="ARBA" id="ARBA00022763"/>
    </source>
</evidence>
<dbReference type="GO" id="GO:0004520">
    <property type="term" value="F:DNA endonuclease activity"/>
    <property type="evidence" value="ECO:0007669"/>
    <property type="project" value="InterPro"/>
</dbReference>
<dbReference type="SUPFAM" id="SSF53098">
    <property type="entry name" value="Ribonuclease H-like"/>
    <property type="match status" value="1"/>
</dbReference>
<protein>
    <submittedName>
        <fullName evidence="7">Crossover junction endodeoxyribonuclease RuvC</fullName>
    </submittedName>
</protein>
<keyword evidence="5" id="KW-0233">DNA recombination</keyword>
<reference evidence="7 8" key="1">
    <citation type="submission" date="2016-10" db="EMBL/GenBank/DDBJ databases">
        <authorList>
            <person name="de Groot N.N."/>
        </authorList>
    </citation>
    <scope>NUCLEOTIDE SEQUENCE [LARGE SCALE GENOMIC DNA]</scope>
    <source>
        <strain evidence="7 8">DSM 9179</strain>
    </source>
</reference>
<keyword evidence="8" id="KW-1185">Reference proteome</keyword>
<keyword evidence="6" id="KW-0234">DNA repair</keyword>
<evidence type="ECO:0000256" key="3">
    <source>
        <dbReference type="ARBA" id="ARBA00022842"/>
    </source>
</evidence>
<comment type="similarity">
    <text evidence="1">Belongs to the RuvC family.</text>
</comment>
<dbReference type="Pfam" id="PF02075">
    <property type="entry name" value="RuvC"/>
    <property type="match status" value="1"/>
</dbReference>
<dbReference type="AlphaFoldDB" id="A0A1I0QWB4"/>
<dbReference type="EMBL" id="FOJI01000009">
    <property type="protein sequence ID" value="SEW31724.1"/>
    <property type="molecule type" value="Genomic_DNA"/>
</dbReference>
<dbReference type="InterPro" id="IPR036397">
    <property type="entry name" value="RNaseH_sf"/>
</dbReference>
<dbReference type="InterPro" id="IPR002176">
    <property type="entry name" value="X-over_junc_endoDNase_RuvC"/>
</dbReference>
<evidence type="ECO:0000313" key="7">
    <source>
        <dbReference type="EMBL" id="SEW31724.1"/>
    </source>
</evidence>
<evidence type="ECO:0000256" key="4">
    <source>
        <dbReference type="ARBA" id="ARBA00023125"/>
    </source>
</evidence>
<accession>A0A1I0QWB4</accession>
<keyword evidence="2" id="KW-0227">DNA damage</keyword>
<dbReference type="RefSeq" id="WP_092454571.1">
    <property type="nucleotide sequence ID" value="NZ_FOJI01000009.1"/>
</dbReference>
<organism evidence="7 8">
    <name type="scientific">[Clostridium] fimetarium</name>
    <dbReference type="NCBI Taxonomy" id="99656"/>
    <lineage>
        <taxon>Bacteria</taxon>
        <taxon>Bacillati</taxon>
        <taxon>Bacillota</taxon>
        <taxon>Clostridia</taxon>
        <taxon>Lachnospirales</taxon>
        <taxon>Lachnospiraceae</taxon>
    </lineage>
</organism>
<dbReference type="GO" id="GO:0003677">
    <property type="term" value="F:DNA binding"/>
    <property type="evidence" value="ECO:0007669"/>
    <property type="project" value="UniProtKB-KW"/>
</dbReference>
<evidence type="ECO:0000256" key="6">
    <source>
        <dbReference type="ARBA" id="ARBA00023204"/>
    </source>
</evidence>
<keyword evidence="4" id="KW-0238">DNA-binding</keyword>
<dbReference type="GO" id="GO:0006281">
    <property type="term" value="P:DNA repair"/>
    <property type="evidence" value="ECO:0007669"/>
    <property type="project" value="UniProtKB-KW"/>
</dbReference>
<gene>
    <name evidence="7" type="ORF">SAMN05421659_109176</name>
</gene>
<sequence length="205" mass="23672">MIERKNEKPPEHFPIEFYRSHPSTMSNNTYVIGLDSGTMNAAIVVAQVIKEYHPKRNYYKIVEFIYPEKEMRNLTSDEKLLFLANLIWDLCMKYNVLAITFEMLPLTTVGPKKLKGVLLAHSMTAITELICACLDIKHCPIPVTTIKYYVTKNGDAKKEQVQQCVDKLLEYQYSDIILGNDHIADALAVLHTYMCLYFQKDVKQE</sequence>